<proteinExistence type="predicted"/>
<dbReference type="InterPro" id="IPR004136">
    <property type="entry name" value="NMO"/>
</dbReference>
<evidence type="ECO:0000313" key="5">
    <source>
        <dbReference type="Proteomes" id="UP000004836"/>
    </source>
</evidence>
<dbReference type="CDD" id="cd04730">
    <property type="entry name" value="NPD_like"/>
    <property type="match status" value="1"/>
</dbReference>
<evidence type="ECO:0000313" key="4">
    <source>
        <dbReference type="EMBL" id="EJW20456.1"/>
    </source>
</evidence>
<dbReference type="InterPro" id="IPR013785">
    <property type="entry name" value="Aldolase_TIM"/>
</dbReference>
<evidence type="ECO:0000256" key="3">
    <source>
        <dbReference type="ARBA" id="ARBA00023002"/>
    </source>
</evidence>
<accession>J9DEZ6</accession>
<dbReference type="SUPFAM" id="SSF51412">
    <property type="entry name" value="Inosine monophosphate dehydrogenase (IMPDH)"/>
    <property type="match status" value="1"/>
</dbReference>
<comment type="caution">
    <text evidence="4">The sequence shown here is derived from an EMBL/GenBank/DDBJ whole genome shotgun (WGS) entry which is preliminary data.</text>
</comment>
<keyword evidence="3" id="KW-0560">Oxidoreductase</keyword>
<evidence type="ECO:0000256" key="2">
    <source>
        <dbReference type="ARBA" id="ARBA00022643"/>
    </source>
</evidence>
<keyword evidence="2" id="KW-0288">FMN</keyword>
<dbReference type="GO" id="GO:0051213">
    <property type="term" value="F:dioxygenase activity"/>
    <property type="evidence" value="ECO:0007669"/>
    <property type="project" value="UniProtKB-KW"/>
</dbReference>
<dbReference type="PANTHER" id="PTHR32332:SF20">
    <property type="entry name" value="2-NITROPROPANE DIOXYGENASE-LIKE PROTEIN"/>
    <property type="match status" value="1"/>
</dbReference>
<evidence type="ECO:0000256" key="1">
    <source>
        <dbReference type="ARBA" id="ARBA00022630"/>
    </source>
</evidence>
<dbReference type="eggNOG" id="COG2070">
    <property type="taxonomic scope" value="Bacteria"/>
</dbReference>
<dbReference type="OrthoDB" id="9778912at2"/>
<dbReference type="Proteomes" id="UP000004836">
    <property type="component" value="Unassembled WGS sequence"/>
</dbReference>
<dbReference type="GO" id="GO:0018580">
    <property type="term" value="F:nitronate monooxygenase activity"/>
    <property type="evidence" value="ECO:0007669"/>
    <property type="project" value="InterPro"/>
</dbReference>
<keyword evidence="4" id="KW-0223">Dioxygenase</keyword>
<keyword evidence="1" id="KW-0285">Flavoprotein</keyword>
<dbReference type="EMBL" id="ALYF01000010">
    <property type="protein sequence ID" value="EJW20456.1"/>
    <property type="molecule type" value="Genomic_DNA"/>
</dbReference>
<name>J9DEZ6_9PROT</name>
<protein>
    <submittedName>
        <fullName evidence="4">2-nitropropane dioxygenase-like enzyme</fullName>
    </submittedName>
</protein>
<gene>
    <name evidence="4" type="ORF">IMCC14465_17490</name>
</gene>
<dbReference type="PANTHER" id="PTHR32332">
    <property type="entry name" value="2-NITROPROPANE DIOXYGENASE"/>
    <property type="match status" value="1"/>
</dbReference>
<dbReference type="STRING" id="1220535.IMCC14465_17490"/>
<organism evidence="4 5">
    <name type="scientific">alpha proteobacterium IMCC14465</name>
    <dbReference type="NCBI Taxonomy" id="1220535"/>
    <lineage>
        <taxon>Bacteria</taxon>
        <taxon>Pseudomonadati</taxon>
        <taxon>Pseudomonadota</taxon>
        <taxon>Alphaproteobacteria</taxon>
        <taxon>PS1 clade</taxon>
    </lineage>
</organism>
<dbReference type="Pfam" id="PF03060">
    <property type="entry name" value="NMO"/>
    <property type="match status" value="2"/>
</dbReference>
<dbReference type="AlphaFoldDB" id="J9DEZ6"/>
<reference evidence="4 5" key="1">
    <citation type="journal article" date="2012" name="J. Bacteriol.">
        <title>Genome Sequence of Strain IMCC14465, Isolated from the East Sea, Belonging to the PS1 Clade of Alphaproteobacteria.</title>
        <authorList>
            <person name="Yang S.J."/>
            <person name="Kang I."/>
            <person name="Cho J.C."/>
        </authorList>
    </citation>
    <scope>NUCLEOTIDE SEQUENCE [LARGE SCALE GENOMIC DNA]</scope>
    <source>
        <strain evidence="4 5">IMCC14465</strain>
    </source>
</reference>
<dbReference type="Gene3D" id="3.20.20.70">
    <property type="entry name" value="Aldolase class I"/>
    <property type="match status" value="1"/>
</dbReference>
<dbReference type="PATRIC" id="fig|1220535.3.peg.1741"/>
<sequence length="356" mass="37427">MPLETRLTKALGCQAPVIQTAMGWVATSQLVKASIRGGGFGFLAAAVMSAEECEAEIKSIKQSGDHPFGVNFHSFQKDVDKIIDMCIDYKVAAVSYGRAPSAKVIDKVKAAGIKCVPTIGAGKHAPKAVEMGADILVCQGQEGGGHTGYTPTWLLLAQVLDYNLDVPVVACGGFRDGRGLAAALAFGADGIAMGTRFMMSAESPVPPATKQAYLDAEVTKIPVSTKLDGLPQRMVMNSTLQDLENASSLGMLFRAMVNGFKFKAQSEMSMLETVKTAWKMASGTDLTLGQTLMAANAPIIIQKAMVDGNPDKGVLPSGQVAGLINDLPSAGDIIDTIMADAQERLQNTNIKSKSGN</sequence>
<keyword evidence="5" id="KW-1185">Reference proteome</keyword>